<gene>
    <name evidence="3" type="ORF">HLB44_29400</name>
</gene>
<dbReference type="InterPro" id="IPR046524">
    <property type="entry name" value="DUF6701"/>
</dbReference>
<proteinExistence type="predicted"/>
<evidence type="ECO:0000256" key="1">
    <source>
        <dbReference type="SAM" id="SignalP"/>
    </source>
</evidence>
<keyword evidence="1" id="KW-0732">Signal</keyword>
<sequence>MRCLARALRAALLAAVLCAGPARAAISYVGASSVASSSATNTLTVARPAGLAAGDVMLAQVTQRYGNYPLAQNMPGVPAGWSVVIGTDDGNLVGTVVYRKLAGAAEPASYTWTLSRSDQTAIAIVAFRGVDGGNPVNASAARSNGAATAYATPSVTTTSAQTMLVAFYSAVNGNGSVAAATGMTGAFSIGTGAGPNGAVIGASYALQPAAGASGSKVSTGNPSLVNLGLLVAFDPGTVTGPDHYELALPASSINCLPSTVTVTACADNSSPCTSAYAGAAGSSATLATSGATLGATTVTFNAAGVASTTLSYPGAPDPGVVAVTLSGEQLPAVAARRCCPNGASCTTANSCSTTFNSAGFIIAAAAGGAAATIPVQTAGTASAGHVLRAVRSSTTTAACSAALTGAITVNWAYRCSNPALCSGANLMVLNGGSATPIQRNDSGAPIASTAVPMSFDGAGNAPFSFTFADVGQVGLWVSKLVNGATLSGSSNTFVTRPAGFVVDSITQTASPFLANPAAADAGGPRFVRAGERFGARISAVASTGAVTPNYGRESTPEGVLLARALVAPAGGAAGTLSNALVAGASFSNGVAAPSALAWDEVGIITLSAAVADGDYLGAGNVAGPASARIGRFVPDRFSIAPGSVQPACSNAFSYFGQDGFGTDFTLRAENAGGVITLNYSGSFARLDLTSWSPFAFSAAGLPAGALLGAGATAPSGSWSLGQAAVSARHQVGRPPAPSVEAAITISAAPVDSDGVTMAAAPVAPATPLRFGRLRLSNAFGSETSSLSLPVQAQYWSGRSWLPNGADSCTVVPAAAVARSGTLDGKGAPSTAWSTTPGAVSIVAGNGTLLLSAPSPPMTGSVDIALNLGAGTVDQSCLALHPASTGAGLPWLRGQQGSCAPTWDRDPAARASYGIHAPETRRTLHARELF</sequence>
<keyword evidence="4" id="KW-1185">Reference proteome</keyword>
<dbReference type="Pfam" id="PF20419">
    <property type="entry name" value="DUF6701"/>
    <property type="match status" value="1"/>
</dbReference>
<reference evidence="3 4" key="1">
    <citation type="submission" date="2020-05" db="EMBL/GenBank/DDBJ databases">
        <title>Aquincola sp. isolate from soil.</title>
        <authorList>
            <person name="Han J."/>
            <person name="Kim D.-U."/>
        </authorList>
    </citation>
    <scope>NUCLEOTIDE SEQUENCE [LARGE SCALE GENOMIC DNA]</scope>
    <source>
        <strain evidence="3 4">S2</strain>
    </source>
</reference>
<evidence type="ECO:0000313" key="3">
    <source>
        <dbReference type="EMBL" id="NRF71120.1"/>
    </source>
</evidence>
<dbReference type="RefSeq" id="WP_173131647.1">
    <property type="nucleotide sequence ID" value="NZ_JABRWJ010000010.1"/>
</dbReference>
<feature type="chain" id="PRO_5047505254" description="DUF6701 domain-containing protein" evidence="1">
    <location>
        <begin position="25"/>
        <end position="929"/>
    </location>
</feature>
<accession>A0ABX2ER08</accession>
<protein>
    <recommendedName>
        <fullName evidence="2">DUF6701 domain-containing protein</fullName>
    </recommendedName>
</protein>
<feature type="signal peptide" evidence="1">
    <location>
        <begin position="1"/>
        <end position="24"/>
    </location>
</feature>
<evidence type="ECO:0000259" key="2">
    <source>
        <dbReference type="Pfam" id="PF20419"/>
    </source>
</evidence>
<dbReference type="Proteomes" id="UP000737171">
    <property type="component" value="Unassembled WGS sequence"/>
</dbReference>
<evidence type="ECO:0000313" key="4">
    <source>
        <dbReference type="Proteomes" id="UP000737171"/>
    </source>
</evidence>
<organism evidence="3 4">
    <name type="scientific">Pseudaquabacterium terrae</name>
    <dbReference type="NCBI Taxonomy" id="2732868"/>
    <lineage>
        <taxon>Bacteria</taxon>
        <taxon>Pseudomonadati</taxon>
        <taxon>Pseudomonadota</taxon>
        <taxon>Betaproteobacteria</taxon>
        <taxon>Burkholderiales</taxon>
        <taxon>Sphaerotilaceae</taxon>
        <taxon>Pseudaquabacterium</taxon>
    </lineage>
</organism>
<comment type="caution">
    <text evidence="3">The sequence shown here is derived from an EMBL/GenBank/DDBJ whole genome shotgun (WGS) entry which is preliminary data.</text>
</comment>
<name>A0ABX2ER08_9BURK</name>
<dbReference type="EMBL" id="JABRWJ010000010">
    <property type="protein sequence ID" value="NRF71120.1"/>
    <property type="molecule type" value="Genomic_DNA"/>
</dbReference>
<feature type="domain" description="DUF6701" evidence="2">
    <location>
        <begin position="337"/>
        <end position="927"/>
    </location>
</feature>